<dbReference type="EMBL" id="GGEC01091934">
    <property type="protein sequence ID" value="MBX72418.1"/>
    <property type="molecule type" value="Transcribed_RNA"/>
</dbReference>
<reference evidence="1" key="1">
    <citation type="submission" date="2018-02" db="EMBL/GenBank/DDBJ databases">
        <title>Rhizophora mucronata_Transcriptome.</title>
        <authorList>
            <person name="Meera S.P."/>
            <person name="Sreeshan A."/>
            <person name="Augustine A."/>
        </authorList>
    </citation>
    <scope>NUCLEOTIDE SEQUENCE</scope>
    <source>
        <tissue evidence="1">Leaf</tissue>
    </source>
</reference>
<accession>A0A2P2QZJ6</accession>
<sequence>MHLNNSLSCAPFLLHASGANISSMCSLLFKLVNL</sequence>
<evidence type="ECO:0000313" key="1">
    <source>
        <dbReference type="EMBL" id="MBX72418.1"/>
    </source>
</evidence>
<name>A0A2P2QZJ6_RHIMU</name>
<organism evidence="1">
    <name type="scientific">Rhizophora mucronata</name>
    <name type="common">Asiatic mangrove</name>
    <dbReference type="NCBI Taxonomy" id="61149"/>
    <lineage>
        <taxon>Eukaryota</taxon>
        <taxon>Viridiplantae</taxon>
        <taxon>Streptophyta</taxon>
        <taxon>Embryophyta</taxon>
        <taxon>Tracheophyta</taxon>
        <taxon>Spermatophyta</taxon>
        <taxon>Magnoliopsida</taxon>
        <taxon>eudicotyledons</taxon>
        <taxon>Gunneridae</taxon>
        <taxon>Pentapetalae</taxon>
        <taxon>rosids</taxon>
        <taxon>fabids</taxon>
        <taxon>Malpighiales</taxon>
        <taxon>Rhizophoraceae</taxon>
        <taxon>Rhizophora</taxon>
    </lineage>
</organism>
<dbReference type="AlphaFoldDB" id="A0A2P2QZJ6"/>
<protein>
    <submittedName>
        <fullName evidence="1">Uncharacterized protein</fullName>
    </submittedName>
</protein>
<proteinExistence type="predicted"/>